<dbReference type="EMBL" id="GL883103">
    <property type="protein sequence ID" value="EGG07836.1"/>
    <property type="molecule type" value="Genomic_DNA"/>
</dbReference>
<proteinExistence type="predicted"/>
<dbReference type="VEuPathDB" id="FungiDB:MELLADRAFT_62305"/>
<organism evidence="2">
    <name type="scientific">Melampsora larici-populina (strain 98AG31 / pathotype 3-4-7)</name>
    <name type="common">Poplar leaf rust fungus</name>
    <dbReference type="NCBI Taxonomy" id="747676"/>
    <lineage>
        <taxon>Eukaryota</taxon>
        <taxon>Fungi</taxon>
        <taxon>Dikarya</taxon>
        <taxon>Basidiomycota</taxon>
        <taxon>Pucciniomycotina</taxon>
        <taxon>Pucciniomycetes</taxon>
        <taxon>Pucciniales</taxon>
        <taxon>Melampsoraceae</taxon>
        <taxon>Melampsora</taxon>
    </lineage>
</organism>
<sequence>MLNPDSSTIWYLIQTLPEELRVFLEPGYEDMYNKILKLQFYRILLHFDPATKSCMSHLKANLHAALRKDILPRILPFLLPQAPIPMDTNDSKATLDANPLGRKTTRKLLSKVIKHKAPNVPIPGAARRDGLLLLYQAHINPGLVIPGQVETL</sequence>
<name>F4RIG6_MELLP</name>
<dbReference type="OrthoDB" id="2511315at2759"/>
<dbReference type="Proteomes" id="UP000001072">
    <property type="component" value="Unassembled WGS sequence"/>
</dbReference>
<keyword evidence="2" id="KW-1185">Reference proteome</keyword>
<evidence type="ECO:0000313" key="2">
    <source>
        <dbReference type="Proteomes" id="UP000001072"/>
    </source>
</evidence>
<protein>
    <submittedName>
        <fullName evidence="1">Uncharacterized protein</fullName>
    </submittedName>
</protein>
<gene>
    <name evidence="1" type="ORF">MELLADRAFT_62305</name>
</gene>
<dbReference type="HOGENOM" id="CLU_1722764_0_0_1"/>
<dbReference type="RefSeq" id="XP_007409168.1">
    <property type="nucleotide sequence ID" value="XM_007409106.1"/>
</dbReference>
<dbReference type="GeneID" id="18929875"/>
<dbReference type="InParanoid" id="F4RIG6"/>
<accession>F4RIG6</accession>
<evidence type="ECO:0000313" key="1">
    <source>
        <dbReference type="EMBL" id="EGG07836.1"/>
    </source>
</evidence>
<dbReference type="KEGG" id="mlr:MELLADRAFT_62305"/>
<dbReference type="AlphaFoldDB" id="F4RIG6"/>
<reference evidence="2" key="1">
    <citation type="journal article" date="2011" name="Proc. Natl. Acad. Sci. U.S.A.">
        <title>Obligate biotrophy features unraveled by the genomic analysis of rust fungi.</title>
        <authorList>
            <person name="Duplessis S."/>
            <person name="Cuomo C.A."/>
            <person name="Lin Y.-C."/>
            <person name="Aerts A."/>
            <person name="Tisserant E."/>
            <person name="Veneault-Fourrey C."/>
            <person name="Joly D.L."/>
            <person name="Hacquard S."/>
            <person name="Amselem J."/>
            <person name="Cantarel B.L."/>
            <person name="Chiu R."/>
            <person name="Coutinho P.M."/>
            <person name="Feau N."/>
            <person name="Field M."/>
            <person name="Frey P."/>
            <person name="Gelhaye E."/>
            <person name="Goldberg J."/>
            <person name="Grabherr M.G."/>
            <person name="Kodira C.D."/>
            <person name="Kohler A."/>
            <person name="Kuees U."/>
            <person name="Lindquist E.A."/>
            <person name="Lucas S.M."/>
            <person name="Mago R."/>
            <person name="Mauceli E."/>
            <person name="Morin E."/>
            <person name="Murat C."/>
            <person name="Pangilinan J.L."/>
            <person name="Park R."/>
            <person name="Pearson M."/>
            <person name="Quesneville H."/>
            <person name="Rouhier N."/>
            <person name="Sakthikumar S."/>
            <person name="Salamov A.A."/>
            <person name="Schmutz J."/>
            <person name="Selles B."/>
            <person name="Shapiro H."/>
            <person name="Tanguay P."/>
            <person name="Tuskan G.A."/>
            <person name="Henrissat B."/>
            <person name="Van de Peer Y."/>
            <person name="Rouze P."/>
            <person name="Ellis J.G."/>
            <person name="Dodds P.N."/>
            <person name="Schein J.E."/>
            <person name="Zhong S."/>
            <person name="Hamelin R.C."/>
            <person name="Grigoriev I.V."/>
            <person name="Szabo L.J."/>
            <person name="Martin F."/>
        </authorList>
    </citation>
    <scope>NUCLEOTIDE SEQUENCE [LARGE SCALE GENOMIC DNA]</scope>
    <source>
        <strain evidence="2">98AG31 / pathotype 3-4-7</strain>
    </source>
</reference>